<evidence type="ECO:0000256" key="1">
    <source>
        <dbReference type="SAM" id="SignalP"/>
    </source>
</evidence>
<protein>
    <submittedName>
        <fullName evidence="2">Uncharacterized protein</fullName>
    </submittedName>
</protein>
<name>A0AAI9YBU0_9PEZI</name>
<feature type="chain" id="PRO_5042596660" evidence="1">
    <location>
        <begin position="17"/>
        <end position="122"/>
    </location>
</feature>
<sequence length="122" mass="13995">MKFTTILLAVLPLIAADGGPKDPDSLPRVPLPLHELPECWQECLQLENNHYPPDINKVNVHDFCVDNGYHLRWWSLHSLARCAAGKCSWDEGMQSQRWIFDLCCSNNFPQMASDDYDITYMA</sequence>
<proteinExistence type="predicted"/>
<keyword evidence="1" id="KW-0732">Signal</keyword>
<comment type="caution">
    <text evidence="2">The sequence shown here is derived from an EMBL/GenBank/DDBJ whole genome shotgun (WGS) entry which is preliminary data.</text>
</comment>
<evidence type="ECO:0000313" key="2">
    <source>
        <dbReference type="EMBL" id="KAK1495509.1"/>
    </source>
</evidence>
<dbReference type="AlphaFoldDB" id="A0AAI9YBU0"/>
<reference evidence="2" key="1">
    <citation type="submission" date="2016-11" db="EMBL/GenBank/DDBJ databases">
        <title>The genome sequence of Colletotrichum cuscutae.</title>
        <authorList>
            <person name="Baroncelli R."/>
        </authorList>
    </citation>
    <scope>NUCLEOTIDE SEQUENCE</scope>
    <source>
        <strain evidence="2">IMI 304802</strain>
    </source>
</reference>
<gene>
    <name evidence="2" type="ORF">CCUS01_13390</name>
</gene>
<dbReference type="Proteomes" id="UP001239213">
    <property type="component" value="Unassembled WGS sequence"/>
</dbReference>
<keyword evidence="3" id="KW-1185">Reference proteome</keyword>
<organism evidence="2 3">
    <name type="scientific">Colletotrichum cuscutae</name>
    <dbReference type="NCBI Taxonomy" id="1209917"/>
    <lineage>
        <taxon>Eukaryota</taxon>
        <taxon>Fungi</taxon>
        <taxon>Dikarya</taxon>
        <taxon>Ascomycota</taxon>
        <taxon>Pezizomycotina</taxon>
        <taxon>Sordariomycetes</taxon>
        <taxon>Hypocreomycetidae</taxon>
        <taxon>Glomerellales</taxon>
        <taxon>Glomerellaceae</taxon>
        <taxon>Colletotrichum</taxon>
        <taxon>Colletotrichum acutatum species complex</taxon>
    </lineage>
</organism>
<dbReference type="EMBL" id="MPDP01000015">
    <property type="protein sequence ID" value="KAK1495509.1"/>
    <property type="molecule type" value="Genomic_DNA"/>
</dbReference>
<feature type="signal peptide" evidence="1">
    <location>
        <begin position="1"/>
        <end position="16"/>
    </location>
</feature>
<accession>A0AAI9YBU0</accession>
<evidence type="ECO:0000313" key="3">
    <source>
        <dbReference type="Proteomes" id="UP001239213"/>
    </source>
</evidence>